<dbReference type="OrthoDB" id="6277088at2759"/>
<dbReference type="AlphaFoldDB" id="A0A8E0VHG6"/>
<accession>A0A8E0VHG6</accession>
<keyword evidence="1" id="KW-0175">Coiled coil</keyword>
<dbReference type="Proteomes" id="UP000728185">
    <property type="component" value="Unassembled WGS sequence"/>
</dbReference>
<reference evidence="2" key="1">
    <citation type="submission" date="2019-05" db="EMBL/GenBank/DDBJ databases">
        <title>Annotation for the trematode Fasciolopsis buski.</title>
        <authorList>
            <person name="Choi Y.-J."/>
        </authorList>
    </citation>
    <scope>NUCLEOTIDE SEQUENCE</scope>
    <source>
        <strain evidence="2">HT</strain>
        <tissue evidence="2">Whole worm</tissue>
    </source>
</reference>
<gene>
    <name evidence="2" type="ORF">FBUS_00185</name>
</gene>
<feature type="coiled-coil region" evidence="1">
    <location>
        <begin position="374"/>
        <end position="401"/>
    </location>
</feature>
<organism evidence="2 3">
    <name type="scientific">Fasciolopsis buskii</name>
    <dbReference type="NCBI Taxonomy" id="27845"/>
    <lineage>
        <taxon>Eukaryota</taxon>
        <taxon>Metazoa</taxon>
        <taxon>Spiralia</taxon>
        <taxon>Lophotrochozoa</taxon>
        <taxon>Platyhelminthes</taxon>
        <taxon>Trematoda</taxon>
        <taxon>Digenea</taxon>
        <taxon>Plagiorchiida</taxon>
        <taxon>Echinostomata</taxon>
        <taxon>Echinostomatoidea</taxon>
        <taxon>Fasciolidae</taxon>
        <taxon>Fasciolopsis</taxon>
    </lineage>
</organism>
<name>A0A8E0VHG6_9TREM</name>
<protein>
    <recommendedName>
        <fullName evidence="4">Centrosomal protein of 63 kDa</fullName>
    </recommendedName>
</protein>
<evidence type="ECO:0000313" key="2">
    <source>
        <dbReference type="EMBL" id="KAA0188292.1"/>
    </source>
</evidence>
<evidence type="ECO:0000256" key="1">
    <source>
        <dbReference type="SAM" id="Coils"/>
    </source>
</evidence>
<evidence type="ECO:0000313" key="3">
    <source>
        <dbReference type="Proteomes" id="UP000728185"/>
    </source>
</evidence>
<evidence type="ECO:0008006" key="4">
    <source>
        <dbReference type="Google" id="ProtNLM"/>
    </source>
</evidence>
<proteinExistence type="predicted"/>
<feature type="coiled-coil region" evidence="1">
    <location>
        <begin position="21"/>
        <end position="260"/>
    </location>
</feature>
<sequence>MAKNRPPIADLKNFGFLVPHLPEFESELQDLLIEIDKLIERKRTEWETELQNLERKLRQKVRENQELQSLISTKEAELREASSRLNMIEHSFPAGSPEEELNAIKRKVDKMRRNYEVLQKKYRKQLGNEKEQCSITLRQLEQTNALLKQEVNELRGETEKQLNSWKSLLDEEKSKVEKTNICCQHLQAELNDLNNRIDQERLENRKIEELCQSRCRELEAELEKARSLSRDQVTEIYEAKRKASEKMKELARVSDELQIARTGLTETGSAVNYLELLVMQHIASVSKSVNRGAVTDVPCPSLVSRSSILSKAELEMKVKEIENKLRITDHEVTEKLNEMRRLEHACQTASGTIHRLVEARTQSMRQVASLSVILNKAIQGMKALMERVDNVERENLALSDLLTDSEQFNRIGVTCQNPLREADRSRTRSVEVQVDPYPPCTQARFNSMRKSLPCVNKSLRAMLHAHLPEPSAFVDSQISPVRFHLLPPASQQTSTTIDSAQPTSNPYPNRTLVSSIDLDPSSVEFRKQFEIPVNQSPKVPDENDQPRAIGDSVDSLSPLNRHVKRNHNLLELLIYAQSCIIERVRNITGARYIRAKRVTGHRKINDNSKKLENLKPRFAILQAKLPIHRLHFRTNFVVSSVVLWSPSEYENFAVPDSNVIRSNLTSTSYGLPKQALCSLTVAQPIDTRRSRSLHIRFPVHAAAEYPAVRRHSNEASSDILPKAEPLISSGCHAEFCGPRDDTSVPGHSDSAVPQACSTLVPRPSSTEALHVNAYYENADKGDCGVQDLAAKFLANERKYSSHLEKKIDAHLEILKTQFGMYI</sequence>
<dbReference type="EMBL" id="LUCM01008502">
    <property type="protein sequence ID" value="KAA0188292.1"/>
    <property type="molecule type" value="Genomic_DNA"/>
</dbReference>
<keyword evidence="3" id="KW-1185">Reference proteome</keyword>
<comment type="caution">
    <text evidence="2">The sequence shown here is derived from an EMBL/GenBank/DDBJ whole genome shotgun (WGS) entry which is preliminary data.</text>
</comment>